<feature type="non-terminal residue" evidence="1">
    <location>
        <position position="1"/>
    </location>
</feature>
<protein>
    <submittedName>
        <fullName evidence="1">Uncharacterized protein</fullName>
    </submittedName>
</protein>
<proteinExistence type="predicted"/>
<evidence type="ECO:0000313" key="1">
    <source>
        <dbReference type="EMBL" id="EJK64431.1"/>
    </source>
</evidence>
<comment type="caution">
    <text evidence="1">The sequence shown here is derived from an EMBL/GenBank/DDBJ whole genome shotgun (WGS) entry which is preliminary data.</text>
</comment>
<accession>K0STT4</accession>
<dbReference type="AlphaFoldDB" id="K0STT4"/>
<keyword evidence="2" id="KW-1185">Reference proteome</keyword>
<organism evidence="1 2">
    <name type="scientific">Thalassiosira oceanica</name>
    <name type="common">Marine diatom</name>
    <dbReference type="NCBI Taxonomy" id="159749"/>
    <lineage>
        <taxon>Eukaryota</taxon>
        <taxon>Sar</taxon>
        <taxon>Stramenopiles</taxon>
        <taxon>Ochrophyta</taxon>
        <taxon>Bacillariophyta</taxon>
        <taxon>Coscinodiscophyceae</taxon>
        <taxon>Thalassiosirophycidae</taxon>
        <taxon>Thalassiosirales</taxon>
        <taxon>Thalassiosiraceae</taxon>
        <taxon>Thalassiosira</taxon>
    </lineage>
</organism>
<sequence>PAEVAVELVLKLDEALVPLGVERDVPEHRADHVRADRVDVRLHHRHGAGGLVARLEDLVGRRVHVAQEDLQRAGYPLDAQEVVPVRRDVDLVNHLVGQRGDLILRQLHRLRLGRLLPLGGHLVELHAELEAQLVELVVRVRPPEVGEQGVTPHRHLLQHFNFCVRRLDEIQSARGKITGSRKRQACVRPNQDNSSLIRRSLVPHEINWSLTHVDPRGYRPSPRLRHSLTHSPPPLKLTIVKIPGISQTPSQVKGLATI</sequence>
<dbReference type="EMBL" id="AGNL01017262">
    <property type="protein sequence ID" value="EJK64431.1"/>
    <property type="molecule type" value="Genomic_DNA"/>
</dbReference>
<dbReference type="Proteomes" id="UP000266841">
    <property type="component" value="Unassembled WGS sequence"/>
</dbReference>
<evidence type="ECO:0000313" key="2">
    <source>
        <dbReference type="Proteomes" id="UP000266841"/>
    </source>
</evidence>
<name>K0STT4_THAOC</name>
<gene>
    <name evidence="1" type="ORF">THAOC_14832</name>
</gene>
<reference evidence="1 2" key="1">
    <citation type="journal article" date="2012" name="Genome Biol.">
        <title>Genome and low-iron response of an oceanic diatom adapted to chronic iron limitation.</title>
        <authorList>
            <person name="Lommer M."/>
            <person name="Specht M."/>
            <person name="Roy A.S."/>
            <person name="Kraemer L."/>
            <person name="Andreson R."/>
            <person name="Gutowska M.A."/>
            <person name="Wolf J."/>
            <person name="Bergner S.V."/>
            <person name="Schilhabel M.B."/>
            <person name="Klostermeier U.C."/>
            <person name="Beiko R.G."/>
            <person name="Rosenstiel P."/>
            <person name="Hippler M."/>
            <person name="Laroche J."/>
        </authorList>
    </citation>
    <scope>NUCLEOTIDE SEQUENCE [LARGE SCALE GENOMIC DNA]</scope>
    <source>
        <strain evidence="1 2">CCMP1005</strain>
    </source>
</reference>